<evidence type="ECO:0000313" key="2">
    <source>
        <dbReference type="EMBL" id="CEM17953.1"/>
    </source>
</evidence>
<evidence type="ECO:0000256" key="1">
    <source>
        <dbReference type="SAM" id="MobiDB-lite"/>
    </source>
</evidence>
<dbReference type="AlphaFoldDB" id="A0A0G4FT96"/>
<accession>A0A0G4FT96</accession>
<protein>
    <submittedName>
        <fullName evidence="2">Uncharacterized protein</fullName>
    </submittedName>
</protein>
<gene>
    <name evidence="2" type="ORF">Cvel_18645</name>
</gene>
<dbReference type="VEuPathDB" id="CryptoDB:Cvel_18645"/>
<name>A0A0G4FT96_9ALVE</name>
<organism evidence="2">
    <name type="scientific">Chromera velia CCMP2878</name>
    <dbReference type="NCBI Taxonomy" id="1169474"/>
    <lineage>
        <taxon>Eukaryota</taxon>
        <taxon>Sar</taxon>
        <taxon>Alveolata</taxon>
        <taxon>Colpodellida</taxon>
        <taxon>Chromeraceae</taxon>
        <taxon>Chromera</taxon>
    </lineage>
</organism>
<reference evidence="2" key="1">
    <citation type="submission" date="2014-11" db="EMBL/GenBank/DDBJ databases">
        <authorList>
            <person name="Otto D Thomas"/>
            <person name="Naeem Raeece"/>
        </authorList>
    </citation>
    <scope>NUCLEOTIDE SEQUENCE</scope>
</reference>
<dbReference type="PhylomeDB" id="A0A0G4FT96"/>
<sequence length="187" mass="19975">MMLQRGADPSVADAQGRNALARVIGGNRECFQKVGVCNALLGVGPDTPSRGPHELKTLWEERDAEGKSAVDMLPSLFIEAFPSELLRLSESLLDSNVEIAPTVAGLVTTALQRELHRLPIDLCFSVRNRLAEIVHKGTVRAQREGGGVPDGVGPSHSAASGAKSCGSERGSESDPGWALDSDYEWEE</sequence>
<proteinExistence type="predicted"/>
<dbReference type="EMBL" id="CDMZ01000614">
    <property type="protein sequence ID" value="CEM17953.1"/>
    <property type="molecule type" value="Genomic_DNA"/>
</dbReference>
<feature type="region of interest" description="Disordered" evidence="1">
    <location>
        <begin position="139"/>
        <end position="187"/>
    </location>
</feature>